<dbReference type="Pfam" id="PF00805">
    <property type="entry name" value="Pentapeptide"/>
    <property type="match status" value="1"/>
</dbReference>
<evidence type="ECO:0000313" key="5">
    <source>
        <dbReference type="EMBL" id="OEK04929.1"/>
    </source>
</evidence>
<dbReference type="PANTHER" id="PTHR22847:SF637">
    <property type="entry name" value="WD REPEAT DOMAIN 5B"/>
    <property type="match status" value="1"/>
</dbReference>
<dbReference type="InterPro" id="IPR020472">
    <property type="entry name" value="WD40_PAC1"/>
</dbReference>
<dbReference type="InterPro" id="IPR027417">
    <property type="entry name" value="P-loop_NTPase"/>
</dbReference>
<dbReference type="Gene3D" id="3.40.50.300">
    <property type="entry name" value="P-loop containing nucleotide triphosphate hydrolases"/>
    <property type="match status" value="1"/>
</dbReference>
<dbReference type="PANTHER" id="PTHR22847">
    <property type="entry name" value="WD40 REPEAT PROTEIN"/>
    <property type="match status" value="1"/>
</dbReference>
<protein>
    <submittedName>
        <fullName evidence="5">Uncharacterized protein</fullName>
    </submittedName>
</protein>
<sequence>MHDLRVSLAKNDSEHPKERIVDGDYNVSKNSLATYNDILKKSAGKVTLISSQITELIRNTNSMVVSRQFEIITNDETISENLKLIDKLIEDCDKTNKLIKLRLSYLKKVNLTNRSRRKIAKSYPIGIIVFEPTNEEKKDLREKKEELLNESFKLEQQRQELIESTMNSDSPEDLSNLHALNGKIDSQGIELNTQSKFLGKSTYVSEMVEVILKASGHKIESIDYQENSENVDIKSIKENELHLTRCSIEPISEDSIIELQNATSEIKYHYSSIICDNIIEPSAKKLQEDLPTLEVKTVSEFIRGEFYLDAYLTWLQNGYKKEGIADLNIPLSVTEQVTNSQKNQKKQYSEQVKLSGYLDNWIKSGNSNRHYTILGDYGTGKSWFCWEYAIQQLREYQKNPVGNRLPILIHLKEYKTFKTWEDLFELFCERFKITKLKFEVFQELNSLGRFLIIFDGFDELFTAPKSQPAIEKFFQLNRAAPANSKVLLTSRTTFFRNIDDETFDPNQSDGLPLEQRVDLKVHPNFKKLFLKPFEDTEIKGYLKKKAPLDWEQSYYKIKNHPNLFDLAKRPILLKMISETLPFLEEKEDFNEFDLYSTYTDQWINEAGVGRTKNLLKPKQRLDLMTTVAWKMYTDGGLTIKNKKLDAIISRFLPEEKWDDVVEILDEIKGHTFLITNDKDTYCFAHKSFFEFFIALELANKVSEENKEDLQKLNKRIEQEILAFLDHTRLSVQILSSWLSEKHKGNDQAIFNGNLINLLRTQGFDFKGFDFSGLAIHYPNFSNSNVTGANFQNTLLIQFDARDAIMDKANFVNAKLESLILGVRSSAKYVTSSIKHIAVPNGKNEIELYPSDQPNQPKIILSGHHDSVANLAFSPSGKLLASSSFDKFIILWDVEKGKEVLRLKGHHDTVYGLAFGRNGKLIVSGDNSHTLKVWNTQDGKEMLSFNWGHSKAIYSIDYHPKMDLIATGSFDSTIGIWSFEKENDEVELELIGQLDEHTDLVNHVCFSPDGKMLASASNDKTIILWDIKPENPKPVFRSRLEGHDQVVWSVFFSPDSNFLASGGSDNKVRIWDIITGEQINLLEGHTADVWSVVFSKDGQRVISGSFDSSLKIWDWKSKTNKLLKSHSLIEDKNSEMSCKGMHISKQEISGLSTLQTNFLFLKGAILDENGD</sequence>
<evidence type="ECO:0000256" key="4">
    <source>
        <dbReference type="SAM" id="Coils"/>
    </source>
</evidence>
<evidence type="ECO:0000256" key="3">
    <source>
        <dbReference type="PROSITE-ProRule" id="PRU00221"/>
    </source>
</evidence>
<keyword evidence="4" id="KW-0175">Coiled coil</keyword>
<feature type="repeat" description="WD" evidence="3">
    <location>
        <begin position="860"/>
        <end position="901"/>
    </location>
</feature>
<dbReference type="SUPFAM" id="SSF52540">
    <property type="entry name" value="P-loop containing nucleoside triphosphate hydrolases"/>
    <property type="match status" value="1"/>
</dbReference>
<dbReference type="PROSITE" id="PS50294">
    <property type="entry name" value="WD_REPEATS_REGION"/>
    <property type="match status" value="6"/>
</dbReference>
<feature type="repeat" description="WD" evidence="3">
    <location>
        <begin position="1039"/>
        <end position="1080"/>
    </location>
</feature>
<dbReference type="InterPro" id="IPR019775">
    <property type="entry name" value="WD40_repeat_CS"/>
</dbReference>
<feature type="repeat" description="WD" evidence="3">
    <location>
        <begin position="902"/>
        <end position="943"/>
    </location>
</feature>
<dbReference type="CDD" id="cd00200">
    <property type="entry name" value="WD40"/>
    <property type="match status" value="1"/>
</dbReference>
<dbReference type="InterPro" id="IPR015943">
    <property type="entry name" value="WD40/YVTN_repeat-like_dom_sf"/>
</dbReference>
<name>A0A1E5T0N8_9BACT</name>
<dbReference type="STRING" id="1563681.BFP71_15955"/>
<reference evidence="5 6" key="1">
    <citation type="submission" date="2016-08" db="EMBL/GenBank/DDBJ databases">
        <title>Draft genome of Fabibacter sp. strain SK-8.</title>
        <authorList>
            <person name="Wong S.-K."/>
            <person name="Hamasaki K."/>
            <person name="Yoshizawa S."/>
        </authorList>
    </citation>
    <scope>NUCLEOTIDE SEQUENCE [LARGE SCALE GENOMIC DNA]</scope>
    <source>
        <strain evidence="5 6">SK-8</strain>
    </source>
</reference>
<evidence type="ECO:0000256" key="2">
    <source>
        <dbReference type="ARBA" id="ARBA00022737"/>
    </source>
</evidence>
<dbReference type="SUPFAM" id="SSF141571">
    <property type="entry name" value="Pentapeptide repeat-like"/>
    <property type="match status" value="1"/>
</dbReference>
<feature type="coiled-coil region" evidence="4">
    <location>
        <begin position="695"/>
        <end position="722"/>
    </location>
</feature>
<feature type="repeat" description="WD" evidence="3">
    <location>
        <begin position="945"/>
        <end position="986"/>
    </location>
</feature>
<dbReference type="Pfam" id="PF00400">
    <property type="entry name" value="WD40"/>
    <property type="match status" value="6"/>
</dbReference>
<organism evidence="5 6">
    <name type="scientific">Roseivirga misakiensis</name>
    <dbReference type="NCBI Taxonomy" id="1563681"/>
    <lineage>
        <taxon>Bacteria</taxon>
        <taxon>Pseudomonadati</taxon>
        <taxon>Bacteroidota</taxon>
        <taxon>Cytophagia</taxon>
        <taxon>Cytophagales</taxon>
        <taxon>Roseivirgaceae</taxon>
        <taxon>Roseivirga</taxon>
    </lineage>
</organism>
<dbReference type="Proteomes" id="UP000095552">
    <property type="component" value="Unassembled WGS sequence"/>
</dbReference>
<dbReference type="PRINTS" id="PR00320">
    <property type="entry name" value="GPROTEINBRPT"/>
</dbReference>
<dbReference type="AlphaFoldDB" id="A0A1E5T0N8"/>
<feature type="repeat" description="WD" evidence="3">
    <location>
        <begin position="1081"/>
        <end position="1113"/>
    </location>
</feature>
<keyword evidence="1 3" id="KW-0853">WD repeat</keyword>
<proteinExistence type="predicted"/>
<accession>A0A1E5T0N8</accession>
<feature type="repeat" description="WD" evidence="3">
    <location>
        <begin position="993"/>
        <end position="1027"/>
    </location>
</feature>
<evidence type="ECO:0000256" key="1">
    <source>
        <dbReference type="ARBA" id="ARBA00022574"/>
    </source>
</evidence>
<gene>
    <name evidence="5" type="ORF">BFP71_15955</name>
</gene>
<dbReference type="InterPro" id="IPR001680">
    <property type="entry name" value="WD40_rpt"/>
</dbReference>
<dbReference type="PROSITE" id="PS00678">
    <property type="entry name" value="WD_REPEATS_1"/>
    <property type="match status" value="3"/>
</dbReference>
<evidence type="ECO:0000313" key="6">
    <source>
        <dbReference type="Proteomes" id="UP000095552"/>
    </source>
</evidence>
<dbReference type="SMART" id="SM00320">
    <property type="entry name" value="WD40"/>
    <property type="match status" value="6"/>
</dbReference>
<dbReference type="Gene3D" id="2.130.10.10">
    <property type="entry name" value="YVTN repeat-like/Quinoprotein amine dehydrogenase"/>
    <property type="match status" value="2"/>
</dbReference>
<dbReference type="EMBL" id="MDGQ01000005">
    <property type="protein sequence ID" value="OEK04929.1"/>
    <property type="molecule type" value="Genomic_DNA"/>
</dbReference>
<dbReference type="SUPFAM" id="SSF50978">
    <property type="entry name" value="WD40 repeat-like"/>
    <property type="match status" value="1"/>
</dbReference>
<keyword evidence="6" id="KW-1185">Reference proteome</keyword>
<dbReference type="Gene3D" id="2.160.20.80">
    <property type="entry name" value="E3 ubiquitin-protein ligase SopA"/>
    <property type="match status" value="1"/>
</dbReference>
<dbReference type="PROSITE" id="PS50082">
    <property type="entry name" value="WD_REPEATS_2"/>
    <property type="match status" value="6"/>
</dbReference>
<comment type="caution">
    <text evidence="5">The sequence shown here is derived from an EMBL/GenBank/DDBJ whole genome shotgun (WGS) entry which is preliminary data.</text>
</comment>
<dbReference type="InterPro" id="IPR001646">
    <property type="entry name" value="5peptide_repeat"/>
</dbReference>
<keyword evidence="2" id="KW-0677">Repeat</keyword>
<dbReference type="InterPro" id="IPR036322">
    <property type="entry name" value="WD40_repeat_dom_sf"/>
</dbReference>
<feature type="coiled-coil region" evidence="4">
    <location>
        <begin position="130"/>
        <end position="164"/>
    </location>
</feature>